<evidence type="ECO:0000313" key="2">
    <source>
        <dbReference type="EMBL" id="CAA7029378.1"/>
    </source>
</evidence>
<organism evidence="1 6">
    <name type="scientific">Microthlaspi erraticum</name>
    <dbReference type="NCBI Taxonomy" id="1685480"/>
    <lineage>
        <taxon>Eukaryota</taxon>
        <taxon>Viridiplantae</taxon>
        <taxon>Streptophyta</taxon>
        <taxon>Embryophyta</taxon>
        <taxon>Tracheophyta</taxon>
        <taxon>Spermatophyta</taxon>
        <taxon>Magnoliopsida</taxon>
        <taxon>eudicotyledons</taxon>
        <taxon>Gunneridae</taxon>
        <taxon>Pentapetalae</taxon>
        <taxon>rosids</taxon>
        <taxon>malvids</taxon>
        <taxon>Brassicales</taxon>
        <taxon>Brassicaceae</taxon>
        <taxon>Coluteocarpeae</taxon>
        <taxon>Microthlaspi</taxon>
    </lineage>
</organism>
<name>A0A6D2IN11_9BRAS</name>
<evidence type="ECO:0000313" key="3">
    <source>
        <dbReference type="EMBL" id="CAA7039535.1"/>
    </source>
</evidence>
<keyword evidence="6" id="KW-1185">Reference proteome</keyword>
<dbReference type="AlphaFoldDB" id="A0A6D2IN11"/>
<proteinExistence type="predicted"/>
<evidence type="ECO:0000313" key="5">
    <source>
        <dbReference type="EMBL" id="CAA7058153.1"/>
    </source>
</evidence>
<dbReference type="EMBL" id="CACVBM020001081">
    <property type="protein sequence ID" value="CAA7029378.1"/>
    <property type="molecule type" value="Genomic_DNA"/>
</dbReference>
<evidence type="ECO:0000313" key="4">
    <source>
        <dbReference type="EMBL" id="CAA7058091.1"/>
    </source>
</evidence>
<evidence type="ECO:0000313" key="6">
    <source>
        <dbReference type="Proteomes" id="UP000467841"/>
    </source>
</evidence>
<sequence length="102" mass="11262">MLGGVEVSPPPQLFPGLIGISNIIVRHVRPDISWSSWSERYRHPTREIQIIPELIARLEDLIPSRYYSTSSIQVAGVAYLPGQICLAGSMLVPLGVDRLLAI</sequence>
<accession>A0A6D2IN11</accession>
<reference evidence="1 6" key="1">
    <citation type="submission" date="2020-01" db="EMBL/GenBank/DDBJ databases">
        <authorList>
            <person name="Mishra B."/>
        </authorList>
    </citation>
    <scope>NUCLEOTIDE SEQUENCE [LARGE SCALE GENOMIC DNA]</scope>
</reference>
<dbReference type="EMBL" id="CACVBM020001718">
    <property type="protein sequence ID" value="CAA7058153.1"/>
    <property type="molecule type" value="Genomic_DNA"/>
</dbReference>
<evidence type="ECO:0000313" key="1">
    <source>
        <dbReference type="EMBL" id="CAA7029299.1"/>
    </source>
</evidence>
<dbReference type="EMBL" id="CACVBM020001718">
    <property type="protein sequence ID" value="CAA7058091.1"/>
    <property type="molecule type" value="Genomic_DNA"/>
</dbReference>
<dbReference type="EMBL" id="CACVBM020001079">
    <property type="protein sequence ID" value="CAA7029299.1"/>
    <property type="molecule type" value="Genomic_DNA"/>
</dbReference>
<dbReference type="EMBL" id="CACVBM020001212">
    <property type="protein sequence ID" value="CAA7039535.1"/>
    <property type="molecule type" value="Genomic_DNA"/>
</dbReference>
<protein>
    <submittedName>
        <fullName evidence="1">Uncharacterized protein</fullName>
    </submittedName>
</protein>
<dbReference type="Proteomes" id="UP000467841">
    <property type="component" value="Unassembled WGS sequence"/>
</dbReference>
<gene>
    <name evidence="1" type="ORF">MERR_LOCUS16534</name>
    <name evidence="2" type="ORF">MERR_LOCUS16613</name>
    <name evidence="3" type="ORF">MERR_LOCUS26770</name>
    <name evidence="4" type="ORF">MERR_LOCUS45327</name>
    <name evidence="5" type="ORF">MERR_LOCUS45389</name>
</gene>